<reference evidence="2 3" key="1">
    <citation type="submission" date="2020-09" db="EMBL/GenBank/DDBJ databases">
        <authorList>
            <person name="Kim M.K."/>
        </authorList>
    </citation>
    <scope>NUCLEOTIDE SEQUENCE [LARGE SCALE GENOMIC DNA]</scope>
    <source>
        <strain evidence="2 3">BT646</strain>
    </source>
</reference>
<dbReference type="PANTHER" id="PTHR34980:SF3">
    <property type="entry name" value="BLR8105 PROTEIN"/>
    <property type="match status" value="1"/>
</dbReference>
<organism evidence="2 3">
    <name type="scientific">Hymenobacter duratus</name>
    <dbReference type="NCBI Taxonomy" id="2771356"/>
    <lineage>
        <taxon>Bacteria</taxon>
        <taxon>Pseudomonadati</taxon>
        <taxon>Bacteroidota</taxon>
        <taxon>Cytophagia</taxon>
        <taxon>Cytophagales</taxon>
        <taxon>Hymenobacteraceae</taxon>
        <taxon>Hymenobacter</taxon>
    </lineage>
</organism>
<keyword evidence="1" id="KW-0472">Membrane</keyword>
<keyword evidence="1" id="KW-1133">Transmembrane helix</keyword>
<sequence>MSRLDFGVRLLLVLTPLLAAYFLPAAPTTWYQAALAGLALAACTAVVALLAVRRLHDLHLSGWYTLALLVPLVNLPAYLLLLVLPGTPGCNPWGPAPGTSPELVPVRS</sequence>
<comment type="caution">
    <text evidence="2">The sequence shown here is derived from an EMBL/GenBank/DDBJ whole genome shotgun (WGS) entry which is preliminary data.</text>
</comment>
<dbReference type="InterPro" id="IPR008523">
    <property type="entry name" value="DUF805"/>
</dbReference>
<evidence type="ECO:0000256" key="1">
    <source>
        <dbReference type="SAM" id="Phobius"/>
    </source>
</evidence>
<evidence type="ECO:0000313" key="3">
    <source>
        <dbReference type="Proteomes" id="UP000642468"/>
    </source>
</evidence>
<feature type="transmembrane region" description="Helical" evidence="1">
    <location>
        <begin position="63"/>
        <end position="84"/>
    </location>
</feature>
<dbReference type="EMBL" id="JACWZZ010000002">
    <property type="protein sequence ID" value="MBD2715583.1"/>
    <property type="molecule type" value="Genomic_DNA"/>
</dbReference>
<dbReference type="Pfam" id="PF05656">
    <property type="entry name" value="DUF805"/>
    <property type="match status" value="1"/>
</dbReference>
<gene>
    <name evidence="2" type="ORF">IC231_11090</name>
</gene>
<accession>A0ABR8JFD3</accession>
<dbReference type="PANTHER" id="PTHR34980">
    <property type="entry name" value="INNER MEMBRANE PROTEIN-RELATED-RELATED"/>
    <property type="match status" value="1"/>
</dbReference>
<evidence type="ECO:0000313" key="2">
    <source>
        <dbReference type="EMBL" id="MBD2715583.1"/>
    </source>
</evidence>
<dbReference type="Proteomes" id="UP000642468">
    <property type="component" value="Unassembled WGS sequence"/>
</dbReference>
<proteinExistence type="predicted"/>
<keyword evidence="1" id="KW-0812">Transmembrane</keyword>
<protein>
    <submittedName>
        <fullName evidence="2">DUF805 domain-containing protein</fullName>
    </submittedName>
</protein>
<feature type="transmembrane region" description="Helical" evidence="1">
    <location>
        <begin position="29"/>
        <end position="51"/>
    </location>
</feature>
<name>A0ABR8JFD3_9BACT</name>
<keyword evidence="3" id="KW-1185">Reference proteome</keyword>